<accession>A0A401YQ53</accession>
<dbReference type="EMBL" id="BIFH01000021">
    <property type="protein sequence ID" value="GCD96721.1"/>
    <property type="molecule type" value="Genomic_DNA"/>
</dbReference>
<dbReference type="OrthoDB" id="4775619at2"/>
<organism evidence="1 2">
    <name type="scientific">Embleya hyalina</name>
    <dbReference type="NCBI Taxonomy" id="516124"/>
    <lineage>
        <taxon>Bacteria</taxon>
        <taxon>Bacillati</taxon>
        <taxon>Actinomycetota</taxon>
        <taxon>Actinomycetes</taxon>
        <taxon>Kitasatosporales</taxon>
        <taxon>Streptomycetaceae</taxon>
        <taxon>Embleya</taxon>
    </lineage>
</organism>
<gene>
    <name evidence="1" type="ORF">EHYA_04408</name>
</gene>
<dbReference type="Pfam" id="PF09234">
    <property type="entry name" value="DUF1963"/>
    <property type="match status" value="1"/>
</dbReference>
<name>A0A401YQ53_9ACTN</name>
<dbReference type="PANTHER" id="PTHR36436:SF6">
    <property type="entry name" value="SLL5081 PROTEIN"/>
    <property type="match status" value="1"/>
</dbReference>
<dbReference type="Gene3D" id="2.30.320.10">
    <property type="entry name" value="YwqG-like"/>
    <property type="match status" value="1"/>
</dbReference>
<reference evidence="1 2" key="1">
    <citation type="submission" date="2018-12" db="EMBL/GenBank/DDBJ databases">
        <title>Draft genome sequence of Embleya hyalina NBRC 13850T.</title>
        <authorList>
            <person name="Komaki H."/>
            <person name="Hosoyama A."/>
            <person name="Kimura A."/>
            <person name="Ichikawa N."/>
            <person name="Tamura T."/>
        </authorList>
    </citation>
    <scope>NUCLEOTIDE SEQUENCE [LARGE SCALE GENOMIC DNA]</scope>
    <source>
        <strain evidence="1 2">NBRC 13850</strain>
    </source>
</reference>
<protein>
    <recommendedName>
        <fullName evidence="3">DUF1963 domain-containing protein</fullName>
    </recommendedName>
</protein>
<dbReference type="PANTHER" id="PTHR36436">
    <property type="entry name" value="SLL5081 PROTEIN"/>
    <property type="match status" value="1"/>
</dbReference>
<dbReference type="InterPro" id="IPR035948">
    <property type="entry name" value="YwqG-like_sf"/>
</dbReference>
<dbReference type="InterPro" id="IPR015315">
    <property type="entry name" value="DUF1963"/>
</dbReference>
<evidence type="ECO:0000313" key="1">
    <source>
        <dbReference type="EMBL" id="GCD96721.1"/>
    </source>
</evidence>
<dbReference type="AlphaFoldDB" id="A0A401YQ53"/>
<dbReference type="SUPFAM" id="SSF103032">
    <property type="entry name" value="Hypothetical protein YwqG"/>
    <property type="match status" value="1"/>
</dbReference>
<sequence>MSEAGGIMVDMTDERYSRLAAEHLPADLAERWIALLRPCVRLRRAGAGEQVAAVLGGVPELPGGVDWPDWPGVGPLSFIASVRCAALPAAGRAPGFPCDGTLLFFYFDGRVDSDGDDEPAFVSIHDPATWVGARVLYVPEGTPVSPADVPREPAPYPRVELAAEVEQSAPDLWLPQVREALLGTGDPWPEPREIPVGLRPFRRAFGKLNGRIGHRIGGHAVPIQGPVEYEIANADLGVERPWGDPPLDAEAGRWLLLAQFDGDEDAGMEWGDAGTLYWLIRPEDLTDRNFTRTRLVAQC</sequence>
<evidence type="ECO:0008006" key="3">
    <source>
        <dbReference type="Google" id="ProtNLM"/>
    </source>
</evidence>
<proteinExistence type="predicted"/>
<keyword evidence="2" id="KW-1185">Reference proteome</keyword>
<evidence type="ECO:0000313" key="2">
    <source>
        <dbReference type="Proteomes" id="UP000286931"/>
    </source>
</evidence>
<dbReference type="Proteomes" id="UP000286931">
    <property type="component" value="Unassembled WGS sequence"/>
</dbReference>
<comment type="caution">
    <text evidence="1">The sequence shown here is derived from an EMBL/GenBank/DDBJ whole genome shotgun (WGS) entry which is preliminary data.</text>
</comment>